<gene>
    <name evidence="2" type="ORF">GCM10010421_57940</name>
</gene>
<feature type="transmembrane region" description="Helical" evidence="1">
    <location>
        <begin position="118"/>
        <end position="144"/>
    </location>
</feature>
<feature type="transmembrane region" description="Helical" evidence="1">
    <location>
        <begin position="55"/>
        <end position="73"/>
    </location>
</feature>
<evidence type="ECO:0008006" key="4">
    <source>
        <dbReference type="Google" id="ProtNLM"/>
    </source>
</evidence>
<protein>
    <recommendedName>
        <fullName evidence="4">Integral membrane protein</fullName>
    </recommendedName>
</protein>
<evidence type="ECO:0000313" key="2">
    <source>
        <dbReference type="EMBL" id="GAA2456981.1"/>
    </source>
</evidence>
<feature type="transmembrane region" description="Helical" evidence="1">
    <location>
        <begin position="258"/>
        <end position="276"/>
    </location>
</feature>
<keyword evidence="3" id="KW-1185">Reference proteome</keyword>
<keyword evidence="1" id="KW-1133">Transmembrane helix</keyword>
<name>A0ABP5XM94_9ACTN</name>
<comment type="caution">
    <text evidence="2">The sequence shown here is derived from an EMBL/GenBank/DDBJ whole genome shotgun (WGS) entry which is preliminary data.</text>
</comment>
<dbReference type="EMBL" id="BAAATK010000058">
    <property type="protein sequence ID" value="GAA2456981.1"/>
    <property type="molecule type" value="Genomic_DNA"/>
</dbReference>
<keyword evidence="1" id="KW-0812">Transmembrane</keyword>
<organism evidence="2 3">
    <name type="scientific">Streptomyces glaucus</name>
    <dbReference type="NCBI Taxonomy" id="284029"/>
    <lineage>
        <taxon>Bacteria</taxon>
        <taxon>Bacillati</taxon>
        <taxon>Actinomycetota</taxon>
        <taxon>Actinomycetes</taxon>
        <taxon>Kitasatosporales</taxon>
        <taxon>Streptomycetaceae</taxon>
        <taxon>Streptomyces</taxon>
    </lineage>
</organism>
<feature type="transmembrane region" description="Helical" evidence="1">
    <location>
        <begin position="156"/>
        <end position="189"/>
    </location>
</feature>
<evidence type="ECO:0000256" key="1">
    <source>
        <dbReference type="SAM" id="Phobius"/>
    </source>
</evidence>
<reference evidence="3" key="1">
    <citation type="journal article" date="2019" name="Int. J. Syst. Evol. Microbiol.">
        <title>The Global Catalogue of Microorganisms (GCM) 10K type strain sequencing project: providing services to taxonomists for standard genome sequencing and annotation.</title>
        <authorList>
            <consortium name="The Broad Institute Genomics Platform"/>
            <consortium name="The Broad Institute Genome Sequencing Center for Infectious Disease"/>
            <person name="Wu L."/>
            <person name="Ma J."/>
        </authorList>
    </citation>
    <scope>NUCLEOTIDE SEQUENCE [LARGE SCALE GENOMIC DNA]</scope>
    <source>
        <strain evidence="3">JCM 6922</strain>
    </source>
</reference>
<accession>A0ABP5XM94</accession>
<feature type="transmembrane region" description="Helical" evidence="1">
    <location>
        <begin position="231"/>
        <end position="252"/>
    </location>
</feature>
<dbReference type="Proteomes" id="UP001500460">
    <property type="component" value="Unassembled WGS sequence"/>
</dbReference>
<proteinExistence type="predicted"/>
<sequence length="565" mass="60203">MIDTGSTGTGAPHNVAPRSHVFETVASAELTVTKRLPAPLRRNGGLRALGARHRVPLLATVPVLPLYALWWFLLATGGGDLAAQYAWADFVARHGGSAYNLSWYGGTHTANYSLLSPYLMAALGVRTVTAGSGIAASWLAAVLIRRTGTRRPVWPALLASLGLWCNVVSGRTTFALGVALGLAACLLLTGERRVALAAAYAALATAASPVAGLFLAVVGAGFLAARDGRRALSLLLPPAAVVAATTWLFPFAGEQPMPAARVWPPLLLGLAVAVFAPRGRRVARWSGAVYAAGTVLTYLVPSPVGTNVERFAEHFAPAVLLAALLARPRLAGVRRGLLVGVLVFSVGWLGKKTVDDVAVYTVVPEWAGNTGGVVRALERLGADRTRVEVVPARDHREAALLAPHVNLARGWNRQLDVERGRLFYDGAFSPAAYRAWLDRWAVGLVVLPQARPDGYAEAEARLLREERPGWLEPVWRDAHWRIYRVRDAVPLVSAPGTVVRADGAGIVVRVSRPATVTVRVAYSPWLRADGGCLGRDGEFTRLTADAPGTYRISSEYGPAPARGRC</sequence>
<evidence type="ECO:0000313" key="3">
    <source>
        <dbReference type="Proteomes" id="UP001500460"/>
    </source>
</evidence>
<keyword evidence="1" id="KW-0472">Membrane</keyword>
<feature type="transmembrane region" description="Helical" evidence="1">
    <location>
        <begin position="195"/>
        <end position="224"/>
    </location>
</feature>